<evidence type="ECO:0000313" key="2">
    <source>
        <dbReference type="Proteomes" id="UP000607653"/>
    </source>
</evidence>
<name>A0A822ZJP9_NELNU</name>
<proteinExistence type="predicted"/>
<evidence type="ECO:0000313" key="1">
    <source>
        <dbReference type="EMBL" id="DAD43589.1"/>
    </source>
</evidence>
<organism evidence="1 2">
    <name type="scientific">Nelumbo nucifera</name>
    <name type="common">Sacred lotus</name>
    <dbReference type="NCBI Taxonomy" id="4432"/>
    <lineage>
        <taxon>Eukaryota</taxon>
        <taxon>Viridiplantae</taxon>
        <taxon>Streptophyta</taxon>
        <taxon>Embryophyta</taxon>
        <taxon>Tracheophyta</taxon>
        <taxon>Spermatophyta</taxon>
        <taxon>Magnoliopsida</taxon>
        <taxon>Proteales</taxon>
        <taxon>Nelumbonaceae</taxon>
        <taxon>Nelumbo</taxon>
    </lineage>
</organism>
<comment type="caution">
    <text evidence="1">The sequence shown here is derived from an EMBL/GenBank/DDBJ whole genome shotgun (WGS) entry which is preliminary data.</text>
</comment>
<dbReference type="EMBL" id="DUZY01000006">
    <property type="protein sequence ID" value="DAD43589.1"/>
    <property type="molecule type" value="Genomic_DNA"/>
</dbReference>
<gene>
    <name evidence="1" type="ORF">HUJ06_001819</name>
</gene>
<dbReference type="AlphaFoldDB" id="A0A822ZJP9"/>
<reference evidence="1 2" key="1">
    <citation type="journal article" date="2020" name="Mol. Biol. Evol.">
        <title>Distinct Expression and Methylation Patterns for Genes with Different Fates following a Single Whole-Genome Duplication in Flowering Plants.</title>
        <authorList>
            <person name="Shi T."/>
            <person name="Rahmani R.S."/>
            <person name="Gugger P.F."/>
            <person name="Wang M."/>
            <person name="Li H."/>
            <person name="Zhang Y."/>
            <person name="Li Z."/>
            <person name="Wang Q."/>
            <person name="Van de Peer Y."/>
            <person name="Marchal K."/>
            <person name="Chen J."/>
        </authorList>
    </citation>
    <scope>NUCLEOTIDE SEQUENCE [LARGE SCALE GENOMIC DNA]</scope>
    <source>
        <tissue evidence="1">Leaf</tissue>
    </source>
</reference>
<protein>
    <submittedName>
        <fullName evidence="1">Uncharacterized protein</fullName>
    </submittedName>
</protein>
<accession>A0A822ZJP9</accession>
<dbReference type="Proteomes" id="UP000607653">
    <property type="component" value="Unassembled WGS sequence"/>
</dbReference>
<sequence>MKLEQEETFLFHMASSSSKPFSYGLINLERKHF</sequence>
<keyword evidence="2" id="KW-1185">Reference proteome</keyword>